<dbReference type="Proteomes" id="UP001164539">
    <property type="component" value="Chromosome 8"/>
</dbReference>
<keyword evidence="2" id="KW-1185">Reference proteome</keyword>
<reference evidence="1 2" key="1">
    <citation type="journal article" date="2023" name="Science">
        <title>Complex scaffold remodeling in plant triterpene biosynthesis.</title>
        <authorList>
            <person name="De La Pena R."/>
            <person name="Hodgson H."/>
            <person name="Liu J.C."/>
            <person name="Stephenson M.J."/>
            <person name="Martin A.C."/>
            <person name="Owen C."/>
            <person name="Harkess A."/>
            <person name="Leebens-Mack J."/>
            <person name="Jimenez L.E."/>
            <person name="Osbourn A."/>
            <person name="Sattely E.S."/>
        </authorList>
    </citation>
    <scope>NUCLEOTIDE SEQUENCE [LARGE SCALE GENOMIC DNA]</scope>
    <source>
        <strain evidence="2">cv. JPN11</strain>
        <tissue evidence="1">Leaf</tissue>
    </source>
</reference>
<comment type="caution">
    <text evidence="1">The sequence shown here is derived from an EMBL/GenBank/DDBJ whole genome shotgun (WGS) entry which is preliminary data.</text>
</comment>
<evidence type="ECO:0000313" key="2">
    <source>
        <dbReference type="Proteomes" id="UP001164539"/>
    </source>
</evidence>
<organism evidence="1 2">
    <name type="scientific">Melia azedarach</name>
    <name type="common">Chinaberry tree</name>
    <dbReference type="NCBI Taxonomy" id="155640"/>
    <lineage>
        <taxon>Eukaryota</taxon>
        <taxon>Viridiplantae</taxon>
        <taxon>Streptophyta</taxon>
        <taxon>Embryophyta</taxon>
        <taxon>Tracheophyta</taxon>
        <taxon>Spermatophyta</taxon>
        <taxon>Magnoliopsida</taxon>
        <taxon>eudicotyledons</taxon>
        <taxon>Gunneridae</taxon>
        <taxon>Pentapetalae</taxon>
        <taxon>rosids</taxon>
        <taxon>malvids</taxon>
        <taxon>Sapindales</taxon>
        <taxon>Meliaceae</taxon>
        <taxon>Melia</taxon>
    </lineage>
</organism>
<gene>
    <name evidence="1" type="ORF">OWV82_014684</name>
</gene>
<evidence type="ECO:0000313" key="1">
    <source>
        <dbReference type="EMBL" id="KAJ4712440.1"/>
    </source>
</evidence>
<proteinExistence type="predicted"/>
<dbReference type="EMBL" id="CM051401">
    <property type="protein sequence ID" value="KAJ4712440.1"/>
    <property type="molecule type" value="Genomic_DNA"/>
</dbReference>
<name>A0ACC1XQ63_MELAZ</name>
<protein>
    <submittedName>
        <fullName evidence="1">Sesquiterpene synthase</fullName>
    </submittedName>
</protein>
<accession>A0ACC1XQ63</accession>
<sequence>MKQHGMSEEEDVQEFSKQVGNAWKDINKKCLKPTDIPMPVLMRVVNLARVIDVIYKEGDGYTHVDKRMRENVASLLIDSIPDPIQLVSLLLLKGDV</sequence>